<dbReference type="Pfam" id="PF01061">
    <property type="entry name" value="ABC2_membrane"/>
    <property type="match status" value="1"/>
</dbReference>
<dbReference type="Proteomes" id="UP000766486">
    <property type="component" value="Unassembled WGS sequence"/>
</dbReference>
<organism evidence="7 8">
    <name type="scientific">Bionectria ochroleuca</name>
    <name type="common">Gliocladium roseum</name>
    <dbReference type="NCBI Taxonomy" id="29856"/>
    <lineage>
        <taxon>Eukaryota</taxon>
        <taxon>Fungi</taxon>
        <taxon>Dikarya</taxon>
        <taxon>Ascomycota</taxon>
        <taxon>Pezizomycotina</taxon>
        <taxon>Sordariomycetes</taxon>
        <taxon>Hypocreomycetidae</taxon>
        <taxon>Hypocreales</taxon>
        <taxon>Bionectriaceae</taxon>
        <taxon>Clonostachys</taxon>
    </lineage>
</organism>
<name>A0ABY6V0I6_BIOOC</name>
<comment type="subcellular location">
    <subcellularLocation>
        <location evidence="1">Membrane</location>
        <topology evidence="1">Multi-pass membrane protein</topology>
    </subcellularLocation>
</comment>
<keyword evidence="8" id="KW-1185">Reference proteome</keyword>
<evidence type="ECO:0000313" key="7">
    <source>
        <dbReference type="EMBL" id="VUC35736.1"/>
    </source>
</evidence>
<evidence type="ECO:0000256" key="1">
    <source>
        <dbReference type="ARBA" id="ARBA00004141"/>
    </source>
</evidence>
<dbReference type="InterPro" id="IPR013525">
    <property type="entry name" value="ABC2_TM"/>
</dbReference>
<keyword evidence="4 5" id="KW-0472">Membrane</keyword>
<comment type="caution">
    <text evidence="7">The sequence shown here is derived from an EMBL/GenBank/DDBJ whole genome shotgun (WGS) entry which is preliminary data.</text>
</comment>
<feature type="transmembrane region" description="Helical" evidence="5">
    <location>
        <begin position="80"/>
        <end position="97"/>
    </location>
</feature>
<reference evidence="7 8" key="1">
    <citation type="submission" date="2019-06" db="EMBL/GenBank/DDBJ databases">
        <authorList>
            <person name="Broberg M."/>
        </authorList>
    </citation>
    <scope>NUCLEOTIDE SEQUENCE [LARGE SCALE GENOMIC DNA]</scope>
</reference>
<protein>
    <recommendedName>
        <fullName evidence="6">ABC-2 type transporter transmembrane domain-containing protein</fullName>
    </recommendedName>
</protein>
<evidence type="ECO:0000256" key="3">
    <source>
        <dbReference type="ARBA" id="ARBA00022989"/>
    </source>
</evidence>
<accession>A0ABY6V0I6</accession>
<evidence type="ECO:0000256" key="4">
    <source>
        <dbReference type="ARBA" id="ARBA00023136"/>
    </source>
</evidence>
<feature type="domain" description="ABC-2 type transporter transmembrane" evidence="6">
    <location>
        <begin position="9"/>
        <end position="130"/>
    </location>
</feature>
<evidence type="ECO:0000256" key="2">
    <source>
        <dbReference type="ARBA" id="ARBA00022692"/>
    </source>
</evidence>
<feature type="transmembrane region" description="Helical" evidence="5">
    <location>
        <begin position="109"/>
        <end position="127"/>
    </location>
</feature>
<feature type="transmembrane region" description="Helical" evidence="5">
    <location>
        <begin position="32"/>
        <end position="60"/>
    </location>
</feature>
<evidence type="ECO:0000313" key="8">
    <source>
        <dbReference type="Proteomes" id="UP000766486"/>
    </source>
</evidence>
<keyword evidence="2 5" id="KW-0812">Transmembrane</keyword>
<proteinExistence type="predicted"/>
<evidence type="ECO:0000259" key="6">
    <source>
        <dbReference type="Pfam" id="PF01061"/>
    </source>
</evidence>
<sequence>MFTCINRVTIPHFFTGRSLFEAREYHSKTHHWSVFIGANVLLEFFWQTLVSAPVFVAWYYPIGLAANGDASLSTAERGGASFVLIWLFVLWAFSALFDHVDMAMDISVLFYWLVLVLCGVLATPDQLPKF</sequence>
<gene>
    <name evidence="7" type="ORF">CLO192961_LOCUS426822</name>
</gene>
<evidence type="ECO:0000256" key="5">
    <source>
        <dbReference type="SAM" id="Phobius"/>
    </source>
</evidence>
<keyword evidence="3 5" id="KW-1133">Transmembrane helix</keyword>
<dbReference type="EMBL" id="CABFNS010000919">
    <property type="protein sequence ID" value="VUC35736.1"/>
    <property type="molecule type" value="Genomic_DNA"/>
</dbReference>